<dbReference type="GO" id="GO:0005794">
    <property type="term" value="C:Golgi apparatus"/>
    <property type="evidence" value="ECO:0007669"/>
    <property type="project" value="UniProtKB-SubCell"/>
</dbReference>
<feature type="compositionally biased region" description="Polar residues" evidence="6">
    <location>
        <begin position="289"/>
        <end position="299"/>
    </location>
</feature>
<evidence type="ECO:0000256" key="4">
    <source>
        <dbReference type="ARBA" id="ARBA00023034"/>
    </source>
</evidence>
<dbReference type="FunFam" id="1.25.40.90:FF:000006">
    <property type="entry name" value="Clathrin interactor 1"/>
    <property type="match status" value="1"/>
</dbReference>
<dbReference type="InterPro" id="IPR008942">
    <property type="entry name" value="ENTH_VHS"/>
</dbReference>
<feature type="compositionally biased region" description="Basic and acidic residues" evidence="6">
    <location>
        <begin position="585"/>
        <end position="600"/>
    </location>
</feature>
<dbReference type="PANTHER" id="PTHR12276:SF87">
    <property type="entry name" value="OS01G0738600 PROTEIN"/>
    <property type="match status" value="1"/>
</dbReference>
<dbReference type="EMBL" id="SPHZ02000005">
    <property type="protein sequence ID" value="KAF0921245.1"/>
    <property type="molecule type" value="Genomic_DNA"/>
</dbReference>
<dbReference type="GO" id="GO:0030125">
    <property type="term" value="C:clathrin vesicle coat"/>
    <property type="evidence" value="ECO:0007669"/>
    <property type="project" value="TreeGrafter"/>
</dbReference>
<dbReference type="PROSITE" id="PS50942">
    <property type="entry name" value="ENTH"/>
    <property type="match status" value="1"/>
</dbReference>
<feature type="compositionally biased region" description="Polar residues" evidence="6">
    <location>
        <begin position="253"/>
        <end position="272"/>
    </location>
</feature>
<dbReference type="PANTHER" id="PTHR12276">
    <property type="entry name" value="EPSIN/ENT-RELATED"/>
    <property type="match status" value="1"/>
</dbReference>
<comment type="subcellular location">
    <subcellularLocation>
        <location evidence="1">Cytoplasmic vesicle</location>
        <location evidence="1">Clathrin-coated vesicle</location>
    </subcellularLocation>
    <subcellularLocation>
        <location evidence="2">Golgi apparatus</location>
    </subcellularLocation>
</comment>
<dbReference type="InterPro" id="IPR013809">
    <property type="entry name" value="ENTH"/>
</dbReference>
<evidence type="ECO:0000256" key="3">
    <source>
        <dbReference type="ARBA" id="ARBA00010130"/>
    </source>
</evidence>
<protein>
    <recommendedName>
        <fullName evidence="7">ENTH domain-containing protein</fullName>
    </recommendedName>
</protein>
<keyword evidence="5" id="KW-0968">Cytoplasmic vesicle</keyword>
<sequence length="600" mass="64686">MDFRKVLDQTVREIKREVNLKVLKVPEIEQKVLDATSDEPWGPHGSDLADIARATKSYGECEMIMNVLWQRLGNTGANWRHVYKALAVIEYLLANGTERAVDDIVDNSSQIAKLTRFEYLESNGKDVGLNVRKKAEAVLAILDDREKLQEVREKAAATRDKYFGLSSTGITYKSSAASFGSGNYSSGSHYGSTGGSRELGSFKHSSTGIEWRKNNNGTASNYSSNTGGSKEIANSATSYESRKSEGHGRRNQDFSTSHSKLSANLSTTSGSPISKKGENEDEDGDFNPRGSSTSATARSNHLDRFGPSLMDDPVDSAASTSTATPNVSSASVPEVDLFADATFQSANFPLEAATVSHTQDNIDLFAGRLSSADSLTSDTEFSVCGSPNKSSEQKKSSIAHPSTSTFDPFQQSFATSFPSDTEFSVRDPMSKSFQGKSHTPQHSSTAAFDPFAAIPLKSFGGSESFGTFSSNTGSNVTELPRDSSGGLKSSDHGPLEDLNFGAFTSHSESATTNATLSMNKPNKKLGQDSLSASKSAMKKETFQVKSGIWADSLSRGLINLNITSPKKVNLSDVGVVRQLSDESEEKGPEYFLEHSYRSMP</sequence>
<feature type="region of interest" description="Disordered" evidence="6">
    <location>
        <begin position="468"/>
        <end position="492"/>
    </location>
</feature>
<dbReference type="GO" id="GO:0006897">
    <property type="term" value="P:endocytosis"/>
    <property type="evidence" value="ECO:0007669"/>
    <property type="project" value="TreeGrafter"/>
</dbReference>
<dbReference type="GO" id="GO:0005543">
    <property type="term" value="F:phospholipid binding"/>
    <property type="evidence" value="ECO:0007669"/>
    <property type="project" value="TreeGrafter"/>
</dbReference>
<dbReference type="SUPFAM" id="SSF48464">
    <property type="entry name" value="ENTH/VHS domain"/>
    <property type="match status" value="1"/>
</dbReference>
<feature type="region of interest" description="Disordered" evidence="6">
    <location>
        <begin position="208"/>
        <end position="329"/>
    </location>
</feature>
<comment type="similarity">
    <text evidence="3">Belongs to the epsin family.</text>
</comment>
<dbReference type="GO" id="GO:0005768">
    <property type="term" value="C:endosome"/>
    <property type="evidence" value="ECO:0007669"/>
    <property type="project" value="TreeGrafter"/>
</dbReference>
<evidence type="ECO:0000256" key="2">
    <source>
        <dbReference type="ARBA" id="ARBA00004555"/>
    </source>
</evidence>
<dbReference type="GO" id="GO:0030276">
    <property type="term" value="F:clathrin binding"/>
    <property type="evidence" value="ECO:0007669"/>
    <property type="project" value="TreeGrafter"/>
</dbReference>
<dbReference type="Proteomes" id="UP000479710">
    <property type="component" value="Unassembled WGS sequence"/>
</dbReference>
<name>A0A6G1E817_9ORYZ</name>
<proteinExistence type="inferred from homology"/>
<feature type="compositionally biased region" description="Basic and acidic residues" evidence="6">
    <location>
        <begin position="240"/>
        <end position="252"/>
    </location>
</feature>
<feature type="region of interest" description="Disordered" evidence="6">
    <location>
        <begin position="378"/>
        <end position="444"/>
    </location>
</feature>
<dbReference type="OrthoDB" id="4033880at2759"/>
<evidence type="ECO:0000313" key="8">
    <source>
        <dbReference type="EMBL" id="KAF0921245.1"/>
    </source>
</evidence>
<feature type="region of interest" description="Disordered" evidence="6">
    <location>
        <begin position="581"/>
        <end position="600"/>
    </location>
</feature>
<feature type="compositionally biased region" description="Polar residues" evidence="6">
    <location>
        <begin position="208"/>
        <end position="239"/>
    </location>
</feature>
<accession>A0A6G1E817</accession>
<evidence type="ECO:0000313" key="9">
    <source>
        <dbReference type="Proteomes" id="UP000479710"/>
    </source>
</evidence>
<dbReference type="CDD" id="cd03571">
    <property type="entry name" value="ENTH"/>
    <property type="match status" value="1"/>
</dbReference>
<dbReference type="Pfam" id="PF01417">
    <property type="entry name" value="ENTH"/>
    <property type="match status" value="1"/>
</dbReference>
<feature type="compositionally biased region" description="Polar residues" evidence="6">
    <location>
        <begin position="431"/>
        <end position="444"/>
    </location>
</feature>
<evidence type="ECO:0000256" key="5">
    <source>
        <dbReference type="ARBA" id="ARBA00023329"/>
    </source>
</evidence>
<evidence type="ECO:0000256" key="6">
    <source>
        <dbReference type="SAM" id="MobiDB-lite"/>
    </source>
</evidence>
<dbReference type="GO" id="GO:0005886">
    <property type="term" value="C:plasma membrane"/>
    <property type="evidence" value="ECO:0007669"/>
    <property type="project" value="TreeGrafter"/>
</dbReference>
<feature type="compositionally biased region" description="Polar residues" evidence="6">
    <location>
        <begin position="378"/>
        <end position="390"/>
    </location>
</feature>
<feature type="compositionally biased region" description="Polar residues" evidence="6">
    <location>
        <begin position="399"/>
        <end position="422"/>
    </location>
</feature>
<dbReference type="AlphaFoldDB" id="A0A6G1E817"/>
<comment type="caution">
    <text evidence="8">The sequence shown here is derived from an EMBL/GenBank/DDBJ whole genome shotgun (WGS) entry which is preliminary data.</text>
</comment>
<organism evidence="8 9">
    <name type="scientific">Oryza meyeriana var. granulata</name>
    <dbReference type="NCBI Taxonomy" id="110450"/>
    <lineage>
        <taxon>Eukaryota</taxon>
        <taxon>Viridiplantae</taxon>
        <taxon>Streptophyta</taxon>
        <taxon>Embryophyta</taxon>
        <taxon>Tracheophyta</taxon>
        <taxon>Spermatophyta</taxon>
        <taxon>Magnoliopsida</taxon>
        <taxon>Liliopsida</taxon>
        <taxon>Poales</taxon>
        <taxon>Poaceae</taxon>
        <taxon>BOP clade</taxon>
        <taxon>Oryzoideae</taxon>
        <taxon>Oryzeae</taxon>
        <taxon>Oryzinae</taxon>
        <taxon>Oryza</taxon>
        <taxon>Oryza meyeriana</taxon>
    </lineage>
</organism>
<gene>
    <name evidence="8" type="ORF">E2562_039457</name>
</gene>
<feature type="domain" description="ENTH" evidence="7">
    <location>
        <begin position="20"/>
        <end position="152"/>
    </location>
</feature>
<evidence type="ECO:0000256" key="1">
    <source>
        <dbReference type="ARBA" id="ARBA00004132"/>
    </source>
</evidence>
<dbReference type="SMART" id="SM00273">
    <property type="entry name" value="ENTH"/>
    <property type="match status" value="1"/>
</dbReference>
<keyword evidence="4" id="KW-0333">Golgi apparatus</keyword>
<evidence type="ECO:0000259" key="7">
    <source>
        <dbReference type="PROSITE" id="PS50942"/>
    </source>
</evidence>
<reference evidence="8 9" key="1">
    <citation type="submission" date="2019-11" db="EMBL/GenBank/DDBJ databases">
        <title>Whole genome sequence of Oryza granulata.</title>
        <authorList>
            <person name="Li W."/>
        </authorList>
    </citation>
    <scope>NUCLEOTIDE SEQUENCE [LARGE SCALE GENOMIC DNA]</scope>
    <source>
        <strain evidence="9">cv. Menghai</strain>
        <tissue evidence="8">Leaf</tissue>
    </source>
</reference>
<dbReference type="Gene3D" id="1.25.40.90">
    <property type="match status" value="1"/>
</dbReference>
<feature type="compositionally biased region" description="Polar residues" evidence="6">
    <location>
        <begin position="317"/>
        <end position="329"/>
    </location>
</feature>
<keyword evidence="9" id="KW-1185">Reference proteome</keyword>